<organism evidence="2 3">
    <name type="scientific">Wuchereria bancrofti</name>
    <dbReference type="NCBI Taxonomy" id="6293"/>
    <lineage>
        <taxon>Eukaryota</taxon>
        <taxon>Metazoa</taxon>
        <taxon>Ecdysozoa</taxon>
        <taxon>Nematoda</taxon>
        <taxon>Chromadorea</taxon>
        <taxon>Rhabditida</taxon>
        <taxon>Spirurina</taxon>
        <taxon>Spiruromorpha</taxon>
        <taxon>Filarioidea</taxon>
        <taxon>Onchocercidae</taxon>
        <taxon>Wuchereria</taxon>
    </lineage>
</organism>
<proteinExistence type="predicted"/>
<comment type="caution">
    <text evidence="2">The sequence shown here is derived from an EMBL/GenBank/DDBJ whole genome shotgun (WGS) entry which is preliminary data.</text>
</comment>
<accession>J9E858</accession>
<dbReference type="EMBL" id="ADBV01006486">
    <property type="protein sequence ID" value="EJW78501.1"/>
    <property type="molecule type" value="Genomic_DNA"/>
</dbReference>
<dbReference type="Proteomes" id="UP000004810">
    <property type="component" value="Unassembled WGS sequence"/>
</dbReference>
<name>J9E858_WUCBA</name>
<gene>
    <name evidence="2" type="ORF">WUBG_10589</name>
</gene>
<evidence type="ECO:0000256" key="1">
    <source>
        <dbReference type="SAM" id="MobiDB-lite"/>
    </source>
</evidence>
<sequence>MKLGLSSDCVSSGKMMKASSKSFTSSSSRHSTDSFISYISDDSLSGNQTSDGSLDDEKLFNCRSRLSVSNLELRSSQLKEMFPGLSEHWRYF</sequence>
<protein>
    <submittedName>
        <fullName evidence="2">Uncharacterized protein</fullName>
    </submittedName>
</protein>
<reference evidence="3" key="1">
    <citation type="submission" date="2012-08" db="EMBL/GenBank/DDBJ databases">
        <title>The Genome Sequence of Wuchereria bancrofti.</title>
        <authorList>
            <person name="Nutman T.B."/>
            <person name="Fink D.L."/>
            <person name="Russ C."/>
            <person name="Young S."/>
            <person name="Zeng Q."/>
            <person name="Koehrsen M."/>
            <person name="Alvarado L."/>
            <person name="Berlin A."/>
            <person name="Chapman S.B."/>
            <person name="Chen Z."/>
            <person name="Freedman E."/>
            <person name="Gellesch M."/>
            <person name="Goldberg J."/>
            <person name="Griggs A."/>
            <person name="Gujja S."/>
            <person name="Heilman E.R."/>
            <person name="Heiman D."/>
            <person name="Hepburn T."/>
            <person name="Howarth C."/>
            <person name="Jen D."/>
            <person name="Larson L."/>
            <person name="Lewis B."/>
            <person name="Mehta T."/>
            <person name="Park D."/>
            <person name="Pearson M."/>
            <person name="Roberts A."/>
            <person name="Saif S."/>
            <person name="Shea T."/>
            <person name="Shenoy N."/>
            <person name="Sisk P."/>
            <person name="Stolte C."/>
            <person name="Sykes S."/>
            <person name="Walk T."/>
            <person name="White J."/>
            <person name="Yandava C."/>
            <person name="Haas B."/>
            <person name="Henn M.R."/>
            <person name="Nusbaum C."/>
            <person name="Birren B."/>
        </authorList>
    </citation>
    <scope>NUCLEOTIDE SEQUENCE [LARGE SCALE GENOMIC DNA]</scope>
    <source>
        <strain evidence="3">NA</strain>
    </source>
</reference>
<feature type="compositionally biased region" description="Low complexity" evidence="1">
    <location>
        <begin position="11"/>
        <end position="32"/>
    </location>
</feature>
<evidence type="ECO:0000313" key="3">
    <source>
        <dbReference type="Proteomes" id="UP000004810"/>
    </source>
</evidence>
<feature type="region of interest" description="Disordered" evidence="1">
    <location>
        <begin position="1"/>
        <end position="32"/>
    </location>
</feature>
<dbReference type="AlphaFoldDB" id="J9E858"/>
<evidence type="ECO:0000313" key="2">
    <source>
        <dbReference type="EMBL" id="EJW78501.1"/>
    </source>
</evidence>